<evidence type="ECO:0000313" key="4">
    <source>
        <dbReference type="Proteomes" id="UP000622405"/>
    </source>
</evidence>
<reference evidence="3 4" key="1">
    <citation type="journal article" date="2020" name="mSystems">
        <title>Defining Genomic and Predicted Metabolic Features of the Acetobacterium Genus.</title>
        <authorList>
            <person name="Ross D.E."/>
            <person name="Marshall C.W."/>
            <person name="Gulliver D."/>
            <person name="May H.D."/>
            <person name="Norman R.S."/>
        </authorList>
    </citation>
    <scope>NUCLEOTIDE SEQUENCE [LARGE SCALE GENOMIC DNA]</scope>
    <source>
        <strain evidence="3 4">DSM 4132</strain>
    </source>
</reference>
<dbReference type="Proteomes" id="UP000622405">
    <property type="component" value="Unassembled WGS sequence"/>
</dbReference>
<evidence type="ECO:0000256" key="1">
    <source>
        <dbReference type="ARBA" id="ARBA00022849"/>
    </source>
</evidence>
<dbReference type="PANTHER" id="PTHR43428:SF1">
    <property type="entry name" value="ARSENATE REDUCTASE"/>
    <property type="match status" value="1"/>
</dbReference>
<dbReference type="RefSeq" id="WP_186893364.1">
    <property type="nucleotide sequence ID" value="NZ_WJBE01000002.1"/>
</dbReference>
<evidence type="ECO:0000259" key="2">
    <source>
        <dbReference type="SMART" id="SM00226"/>
    </source>
</evidence>
<dbReference type="CDD" id="cd16345">
    <property type="entry name" value="LMWP_ArsC"/>
    <property type="match status" value="1"/>
</dbReference>
<protein>
    <submittedName>
        <fullName evidence="3">Arsenate reductase ArsC</fullName>
    </submittedName>
</protein>
<dbReference type="InterPro" id="IPR023485">
    <property type="entry name" value="Ptyr_pPase"/>
</dbReference>
<accession>A0ABR6YUA4</accession>
<dbReference type="SUPFAM" id="SSF52788">
    <property type="entry name" value="Phosphotyrosine protein phosphatases I"/>
    <property type="match status" value="1"/>
</dbReference>
<dbReference type="EMBL" id="WJBE01000002">
    <property type="protein sequence ID" value="MBC3898760.1"/>
    <property type="molecule type" value="Genomic_DNA"/>
</dbReference>
<keyword evidence="1" id="KW-0059">Arsenical resistance</keyword>
<keyword evidence="4" id="KW-1185">Reference proteome</keyword>
<sequence length="145" mass="16766">MIKVLFVCVHNSARSQMAEAFLNDLGRDYFVAESAGFEPRPINPLIVKVMNEIGYDLSNNESNSVFDFFKEGRLYSIIVKVCDQENGQRCPVFPLTLTTLDWNFEDPADFTGTEEEKLEQARHLRYKIRENVIDMIETYKDSITI</sequence>
<proteinExistence type="predicted"/>
<feature type="domain" description="Phosphotyrosine protein phosphatase I" evidence="2">
    <location>
        <begin position="2"/>
        <end position="138"/>
    </location>
</feature>
<evidence type="ECO:0000313" key="3">
    <source>
        <dbReference type="EMBL" id="MBC3898760.1"/>
    </source>
</evidence>
<organism evidence="3 4">
    <name type="scientific">Acetobacterium malicum</name>
    <dbReference type="NCBI Taxonomy" id="52692"/>
    <lineage>
        <taxon>Bacteria</taxon>
        <taxon>Bacillati</taxon>
        <taxon>Bacillota</taxon>
        <taxon>Clostridia</taxon>
        <taxon>Eubacteriales</taxon>
        <taxon>Eubacteriaceae</taxon>
        <taxon>Acetobacterium</taxon>
    </lineage>
</organism>
<name>A0ABR6YUA4_9FIRM</name>
<dbReference type="Gene3D" id="3.40.50.2300">
    <property type="match status" value="1"/>
</dbReference>
<dbReference type="Pfam" id="PF01451">
    <property type="entry name" value="LMWPc"/>
    <property type="match status" value="1"/>
</dbReference>
<dbReference type="InterPro" id="IPR036196">
    <property type="entry name" value="Ptyr_pPase_sf"/>
</dbReference>
<comment type="caution">
    <text evidence="3">The sequence shown here is derived from an EMBL/GenBank/DDBJ whole genome shotgun (WGS) entry which is preliminary data.</text>
</comment>
<dbReference type="SMART" id="SM00226">
    <property type="entry name" value="LMWPc"/>
    <property type="match status" value="1"/>
</dbReference>
<dbReference type="PANTHER" id="PTHR43428">
    <property type="entry name" value="ARSENATE REDUCTASE"/>
    <property type="match status" value="1"/>
</dbReference>
<gene>
    <name evidence="3" type="ORF">GH811_03920</name>
</gene>